<dbReference type="EMBL" id="KZ613952">
    <property type="protein sequence ID" value="PMD35387.1"/>
    <property type="molecule type" value="Genomic_DNA"/>
</dbReference>
<name>A0A2J6RA50_HYAVF</name>
<protein>
    <recommendedName>
        <fullName evidence="2">Zn(2)-C6 fungal-type domain-containing protein</fullName>
    </recommendedName>
</protein>
<dbReference type="Gene3D" id="4.10.240.10">
    <property type="entry name" value="Zn(2)-C6 fungal-type DNA-binding domain"/>
    <property type="match status" value="1"/>
</dbReference>
<dbReference type="GO" id="GO:0001228">
    <property type="term" value="F:DNA-binding transcription activator activity, RNA polymerase II-specific"/>
    <property type="evidence" value="ECO:0007669"/>
    <property type="project" value="TreeGrafter"/>
</dbReference>
<dbReference type="InterPro" id="IPR001138">
    <property type="entry name" value="Zn2Cys6_DnaBD"/>
</dbReference>
<dbReference type="SUPFAM" id="SSF57701">
    <property type="entry name" value="Zn2/Cys6 DNA-binding domain"/>
    <property type="match status" value="1"/>
</dbReference>
<dbReference type="PANTHER" id="PTHR47784">
    <property type="entry name" value="STEROL UPTAKE CONTROL PROTEIN 2"/>
    <property type="match status" value="1"/>
</dbReference>
<evidence type="ECO:0000256" key="1">
    <source>
        <dbReference type="ARBA" id="ARBA00023242"/>
    </source>
</evidence>
<gene>
    <name evidence="3" type="ORF">L207DRAFT_495685</name>
</gene>
<dbReference type="GO" id="GO:0008270">
    <property type="term" value="F:zinc ion binding"/>
    <property type="evidence" value="ECO:0007669"/>
    <property type="project" value="InterPro"/>
</dbReference>
<dbReference type="Pfam" id="PF00172">
    <property type="entry name" value="Zn_clus"/>
    <property type="match status" value="1"/>
</dbReference>
<dbReference type="PROSITE" id="PS00463">
    <property type="entry name" value="ZN2_CY6_FUNGAL_1"/>
    <property type="match status" value="1"/>
</dbReference>
<dbReference type="InterPro" id="IPR053157">
    <property type="entry name" value="Sterol_Uptake_Regulator"/>
</dbReference>
<evidence type="ECO:0000313" key="3">
    <source>
        <dbReference type="EMBL" id="PMD35387.1"/>
    </source>
</evidence>
<dbReference type="STRING" id="1149755.A0A2J6RA50"/>
<keyword evidence="1" id="KW-0539">Nucleus</keyword>
<dbReference type="Pfam" id="PF11951">
    <property type="entry name" value="Fungal_trans_2"/>
    <property type="match status" value="1"/>
</dbReference>
<evidence type="ECO:0000313" key="4">
    <source>
        <dbReference type="Proteomes" id="UP000235786"/>
    </source>
</evidence>
<dbReference type="CDD" id="cd00067">
    <property type="entry name" value="GAL4"/>
    <property type="match status" value="1"/>
</dbReference>
<dbReference type="InterPro" id="IPR021858">
    <property type="entry name" value="Fun_TF"/>
</dbReference>
<feature type="domain" description="Zn(2)-C6 fungal-type" evidence="2">
    <location>
        <begin position="12"/>
        <end position="42"/>
    </location>
</feature>
<dbReference type="Proteomes" id="UP000235786">
    <property type="component" value="Unassembled WGS sequence"/>
</dbReference>
<organism evidence="3 4">
    <name type="scientific">Hyaloscypha variabilis (strain UAMH 11265 / GT02V1 / F)</name>
    <name type="common">Meliniomyces variabilis</name>
    <dbReference type="NCBI Taxonomy" id="1149755"/>
    <lineage>
        <taxon>Eukaryota</taxon>
        <taxon>Fungi</taxon>
        <taxon>Dikarya</taxon>
        <taxon>Ascomycota</taxon>
        <taxon>Pezizomycotina</taxon>
        <taxon>Leotiomycetes</taxon>
        <taxon>Helotiales</taxon>
        <taxon>Hyaloscyphaceae</taxon>
        <taxon>Hyaloscypha</taxon>
        <taxon>Hyaloscypha variabilis</taxon>
    </lineage>
</organism>
<dbReference type="SMART" id="SM00066">
    <property type="entry name" value="GAL4"/>
    <property type="match status" value="1"/>
</dbReference>
<dbReference type="OrthoDB" id="3546279at2759"/>
<dbReference type="AlphaFoldDB" id="A0A2J6RA50"/>
<proteinExistence type="predicted"/>
<accession>A0A2J6RA50</accession>
<evidence type="ECO:0000259" key="2">
    <source>
        <dbReference type="PROSITE" id="PS50048"/>
    </source>
</evidence>
<sequence>MPRLYHKKSKTGCARCRARRVKCDESKPVCRSCNRHGVTCVYDTALSPPLRISNPLEDEFAQEMAQSSNFDDSNLLEIGESRSRRLLELRLMQNYVNVTCKTFAACHHDSVLHAWSSKVPNLALQHDNLLYQVLAMSALHLLSSSPNDPELVLARQTYRSLALQEHRRAVSKLSIKSADAVCCAASLVYIDAFASIQARPIEPYLPPMEWLHLARGAGSLYHVGITALHEAKVYQATVIYALTAQPSYFDEPSALFKESNRQELLVLLTQDIPGEPWDQETQQAYEKTLSYIGWVQIAIKKGEHRLGVCRRMMSFPVLAPKKFIEFVGEMRPRALVILAYWFALGAQLTDLWWIGETIQREVQAIQRVVPLEWQLLMRDPLLRVGLTAI</sequence>
<dbReference type="InterPro" id="IPR036864">
    <property type="entry name" value="Zn2-C6_fun-type_DNA-bd_sf"/>
</dbReference>
<dbReference type="PROSITE" id="PS50048">
    <property type="entry name" value="ZN2_CY6_FUNGAL_2"/>
    <property type="match status" value="1"/>
</dbReference>
<dbReference type="PANTHER" id="PTHR47784:SF5">
    <property type="entry name" value="STEROL UPTAKE CONTROL PROTEIN 2"/>
    <property type="match status" value="1"/>
</dbReference>
<keyword evidence="4" id="KW-1185">Reference proteome</keyword>
<reference evidence="3 4" key="1">
    <citation type="submission" date="2016-04" db="EMBL/GenBank/DDBJ databases">
        <title>A degradative enzymes factory behind the ericoid mycorrhizal symbiosis.</title>
        <authorList>
            <consortium name="DOE Joint Genome Institute"/>
            <person name="Martino E."/>
            <person name="Morin E."/>
            <person name="Grelet G."/>
            <person name="Kuo A."/>
            <person name="Kohler A."/>
            <person name="Daghino S."/>
            <person name="Barry K."/>
            <person name="Choi C."/>
            <person name="Cichocki N."/>
            <person name="Clum A."/>
            <person name="Copeland A."/>
            <person name="Hainaut M."/>
            <person name="Haridas S."/>
            <person name="Labutti K."/>
            <person name="Lindquist E."/>
            <person name="Lipzen A."/>
            <person name="Khouja H.-R."/>
            <person name="Murat C."/>
            <person name="Ohm R."/>
            <person name="Olson A."/>
            <person name="Spatafora J."/>
            <person name="Veneault-Fourrey C."/>
            <person name="Henrissat B."/>
            <person name="Grigoriev I."/>
            <person name="Martin F."/>
            <person name="Perotto S."/>
        </authorList>
    </citation>
    <scope>NUCLEOTIDE SEQUENCE [LARGE SCALE GENOMIC DNA]</scope>
    <source>
        <strain evidence="3 4">F</strain>
    </source>
</reference>